<keyword evidence="5 6" id="KW-0472">Membrane</keyword>
<keyword evidence="3 6" id="KW-0812">Transmembrane</keyword>
<dbReference type="CDD" id="cd03384">
    <property type="entry name" value="PAP2_wunen"/>
    <property type="match status" value="1"/>
</dbReference>
<dbReference type="SUPFAM" id="SSF48317">
    <property type="entry name" value="Acid phosphatase/Vanadium-dependent haloperoxidase"/>
    <property type="match status" value="1"/>
</dbReference>
<feature type="transmembrane region" description="Helical" evidence="6">
    <location>
        <begin position="12"/>
        <end position="32"/>
    </location>
</feature>
<feature type="transmembrane region" description="Helical" evidence="6">
    <location>
        <begin position="59"/>
        <end position="79"/>
    </location>
</feature>
<evidence type="ECO:0000256" key="6">
    <source>
        <dbReference type="SAM" id="Phobius"/>
    </source>
</evidence>
<feature type="transmembrane region" description="Helical" evidence="6">
    <location>
        <begin position="246"/>
        <end position="264"/>
    </location>
</feature>
<gene>
    <name evidence="8" type="primary">CSON004606</name>
</gene>
<dbReference type="Pfam" id="PF01569">
    <property type="entry name" value="PAP2"/>
    <property type="match status" value="1"/>
</dbReference>
<accession>A0A336MP79</accession>
<organism evidence="8">
    <name type="scientific">Culicoides sonorensis</name>
    <name type="common">Biting midge</name>
    <dbReference type="NCBI Taxonomy" id="179676"/>
    <lineage>
        <taxon>Eukaryota</taxon>
        <taxon>Metazoa</taxon>
        <taxon>Ecdysozoa</taxon>
        <taxon>Arthropoda</taxon>
        <taxon>Hexapoda</taxon>
        <taxon>Insecta</taxon>
        <taxon>Pterygota</taxon>
        <taxon>Neoptera</taxon>
        <taxon>Endopterygota</taxon>
        <taxon>Diptera</taxon>
        <taxon>Nematocera</taxon>
        <taxon>Chironomoidea</taxon>
        <taxon>Ceratopogonidae</taxon>
        <taxon>Ceratopogoninae</taxon>
        <taxon>Culicoides</taxon>
        <taxon>Monoculicoides</taxon>
    </lineage>
</organism>
<dbReference type="GO" id="GO:0007165">
    <property type="term" value="P:signal transduction"/>
    <property type="evidence" value="ECO:0007669"/>
    <property type="project" value="TreeGrafter"/>
</dbReference>
<dbReference type="GO" id="GO:0046839">
    <property type="term" value="P:phospholipid dephosphorylation"/>
    <property type="evidence" value="ECO:0007669"/>
    <property type="project" value="TreeGrafter"/>
</dbReference>
<reference evidence="8" key="1">
    <citation type="submission" date="2018-07" db="EMBL/GenBank/DDBJ databases">
        <authorList>
            <person name="Quirk P.G."/>
            <person name="Krulwich T.A."/>
        </authorList>
    </citation>
    <scope>NUCLEOTIDE SEQUENCE</scope>
</reference>
<evidence type="ECO:0000259" key="7">
    <source>
        <dbReference type="SMART" id="SM00014"/>
    </source>
</evidence>
<comment type="similarity">
    <text evidence="2">Belongs to the PA-phosphatase related phosphoesterase family.</text>
</comment>
<evidence type="ECO:0000256" key="5">
    <source>
        <dbReference type="ARBA" id="ARBA00023136"/>
    </source>
</evidence>
<evidence type="ECO:0000256" key="3">
    <source>
        <dbReference type="ARBA" id="ARBA00022692"/>
    </source>
</evidence>
<dbReference type="AlphaFoldDB" id="A0A336MP79"/>
<evidence type="ECO:0000256" key="2">
    <source>
        <dbReference type="ARBA" id="ARBA00008816"/>
    </source>
</evidence>
<dbReference type="EMBL" id="UFQT01001933">
    <property type="protein sequence ID" value="SSX32172.1"/>
    <property type="molecule type" value="Genomic_DNA"/>
</dbReference>
<keyword evidence="4 6" id="KW-1133">Transmembrane helix</keyword>
<feature type="transmembrane region" description="Helical" evidence="6">
    <location>
        <begin position="218"/>
        <end position="234"/>
    </location>
</feature>
<proteinExistence type="inferred from homology"/>
<dbReference type="InterPro" id="IPR000326">
    <property type="entry name" value="PAP2/HPO"/>
</dbReference>
<feature type="domain" description="Phosphatidic acid phosphatase type 2/haloperoxidase" evidence="7">
    <location>
        <begin position="108"/>
        <end position="261"/>
    </location>
</feature>
<evidence type="ECO:0000313" key="8">
    <source>
        <dbReference type="EMBL" id="SSX32172.1"/>
    </source>
</evidence>
<comment type="subcellular location">
    <subcellularLocation>
        <location evidence="1">Membrane</location>
        <topology evidence="1">Multi-pass membrane protein</topology>
    </subcellularLocation>
</comment>
<dbReference type="InterPro" id="IPR036938">
    <property type="entry name" value="PAP2/HPO_sf"/>
</dbReference>
<dbReference type="PANTHER" id="PTHR10165">
    <property type="entry name" value="LIPID PHOSPHATE PHOSPHATASE"/>
    <property type="match status" value="1"/>
</dbReference>
<dbReference type="VEuPathDB" id="VectorBase:CSON004606"/>
<dbReference type="OMA" id="CCVGFPI"/>
<protein>
    <submittedName>
        <fullName evidence="8">CSON004606 protein</fullName>
    </submittedName>
</protein>
<evidence type="ECO:0000256" key="4">
    <source>
        <dbReference type="ARBA" id="ARBA00022989"/>
    </source>
</evidence>
<dbReference type="SMART" id="SM00014">
    <property type="entry name" value="acidPPc"/>
    <property type="match status" value="1"/>
</dbReference>
<dbReference type="PANTHER" id="PTHR10165:SF197">
    <property type="entry name" value="FI04477P-RELATED"/>
    <property type="match status" value="1"/>
</dbReference>
<feature type="transmembrane region" description="Helical" evidence="6">
    <location>
        <begin position="183"/>
        <end position="206"/>
    </location>
</feature>
<dbReference type="GO" id="GO:0008195">
    <property type="term" value="F:phosphatidate phosphatase activity"/>
    <property type="evidence" value="ECO:0007669"/>
    <property type="project" value="TreeGrafter"/>
</dbReference>
<name>A0A336MP79_CULSO</name>
<evidence type="ECO:0000256" key="1">
    <source>
        <dbReference type="ARBA" id="ARBA00004141"/>
    </source>
</evidence>
<dbReference type="Gene3D" id="1.20.144.10">
    <property type="entry name" value="Phosphatidic acid phosphatase type 2/haloperoxidase"/>
    <property type="match status" value="1"/>
</dbReference>
<dbReference type="GO" id="GO:0006644">
    <property type="term" value="P:phospholipid metabolic process"/>
    <property type="evidence" value="ECO:0007669"/>
    <property type="project" value="InterPro"/>
</dbReference>
<dbReference type="InterPro" id="IPR043216">
    <property type="entry name" value="PAP-like"/>
</dbReference>
<dbReference type="GO" id="GO:0005886">
    <property type="term" value="C:plasma membrane"/>
    <property type="evidence" value="ECO:0007669"/>
    <property type="project" value="TreeGrafter"/>
</dbReference>
<sequence length="296" mass="33868">MSDDTRKILAKVIIDVILLCCVGFPILFFFLWGTPYKRGFFCDDESLKHPFKDSTVKSYMLYLYGIALPVIAIILTEYFRARRKGDTRRYRLFDVNIPDWITNSYNNIGIFGFGAAATQLVVDIAKYQIGRLRPHFFDVCKPRMLDGTTCQDPQNHGIYHLNFTCDGEEQGTSTARQIKEMRLSFPSGHSSFSAYTMIYCAIYLHARMNWEGSKLLKHFFQYLLVLITWYTSLSRISDYKHHWSDVLAGASLGVIGALITSQFISDLFAKHKSSLLPTTRNNINNNSDGSTTPITR</sequence>